<protein>
    <submittedName>
        <fullName evidence="1">Uncharacterized protein</fullName>
    </submittedName>
</protein>
<dbReference type="AlphaFoldDB" id="A0A8G0LL16"/>
<gene>
    <name evidence="1" type="ORF">H0G86_009713</name>
</gene>
<keyword evidence="2" id="KW-1185">Reference proteome</keyword>
<evidence type="ECO:0000313" key="1">
    <source>
        <dbReference type="EMBL" id="QYT02718.1"/>
    </source>
</evidence>
<evidence type="ECO:0000313" key="2">
    <source>
        <dbReference type="Proteomes" id="UP000826661"/>
    </source>
</evidence>
<name>A0A8G0LL16_9HYPO</name>
<accession>A0A8G0LL16</accession>
<dbReference type="EMBL" id="CP075868">
    <property type="protein sequence ID" value="QYT02718.1"/>
    <property type="molecule type" value="Genomic_DNA"/>
</dbReference>
<sequence length="68" mass="7529">MPGSCRTHREGRCCQFSINGMASNSLHIFDAVIGRGMDFVKETGTGTVVRIKGSIMTKRLLWEARLAE</sequence>
<reference evidence="1 2" key="1">
    <citation type="journal article" date="2021" name="BMC Genomics">
        <title>Telomere-to-telomere genome assembly of asparaginase-producing Trichoderma simmonsii.</title>
        <authorList>
            <person name="Chung D."/>
            <person name="Kwon Y.M."/>
            <person name="Yang Y."/>
        </authorList>
    </citation>
    <scope>NUCLEOTIDE SEQUENCE [LARGE SCALE GENOMIC DNA]</scope>
    <source>
        <strain evidence="1 2">GH-Sj1</strain>
    </source>
</reference>
<dbReference type="Proteomes" id="UP000826661">
    <property type="component" value="Chromosome V"/>
</dbReference>
<proteinExistence type="predicted"/>
<organism evidence="1 2">
    <name type="scientific">Trichoderma simmonsii</name>
    <dbReference type="NCBI Taxonomy" id="1491479"/>
    <lineage>
        <taxon>Eukaryota</taxon>
        <taxon>Fungi</taxon>
        <taxon>Dikarya</taxon>
        <taxon>Ascomycota</taxon>
        <taxon>Pezizomycotina</taxon>
        <taxon>Sordariomycetes</taxon>
        <taxon>Hypocreomycetidae</taxon>
        <taxon>Hypocreales</taxon>
        <taxon>Hypocreaceae</taxon>
        <taxon>Trichoderma</taxon>
    </lineage>
</organism>